<evidence type="ECO:0000256" key="7">
    <source>
        <dbReference type="ARBA" id="ARBA00022741"/>
    </source>
</evidence>
<gene>
    <name evidence="9" type="primary">surE</name>
    <name evidence="11" type="ORF">A6M21_10755</name>
</gene>
<sequence>MRILISNDDGIHADGLKALLESLQDLGELFVVAPDRERSATGHGITVDRPLRITPVRLPVNVSRAWAVDGTPADCVKLAVEDLLPEPPHLVVAGINQGPNLGTDVLYSGTVSAAIEGVINGFPALAVSLAAYEKMDFGPAGQFIREIIPAIFKNNLPPDTLLNINVPAGGTRGRRITCLGNRRYINIFHKRTDPRGRVYYWMAGEPMDMEDKKPGNTDVEAVRNQYISITPIQLDLTNYRAMHGVENWLSDLTQAEK</sequence>
<keyword evidence="7 9" id="KW-0547">Nucleotide-binding</keyword>
<dbReference type="GO" id="GO:0004309">
    <property type="term" value="F:exopolyphosphatase activity"/>
    <property type="evidence" value="ECO:0007669"/>
    <property type="project" value="TreeGrafter"/>
</dbReference>
<comment type="function">
    <text evidence="9">Nucleotidase that shows phosphatase activity on nucleoside 5'-monophosphates.</text>
</comment>
<proteinExistence type="inferred from homology"/>
<comment type="cofactor">
    <cofactor evidence="2">
        <name>Mg(2+)</name>
        <dbReference type="ChEBI" id="CHEBI:18420"/>
    </cofactor>
</comment>
<dbReference type="Proteomes" id="UP000078532">
    <property type="component" value="Unassembled WGS sequence"/>
</dbReference>
<keyword evidence="6 9" id="KW-0479">Metal-binding</keyword>
<dbReference type="InterPro" id="IPR002828">
    <property type="entry name" value="SurE-like_Pase/nucleotidase"/>
</dbReference>
<dbReference type="NCBIfam" id="NF001492">
    <property type="entry name" value="PRK00346.2-2"/>
    <property type="match status" value="1"/>
</dbReference>
<dbReference type="GO" id="GO:0046872">
    <property type="term" value="F:metal ion binding"/>
    <property type="evidence" value="ECO:0007669"/>
    <property type="project" value="UniProtKB-UniRule"/>
</dbReference>
<dbReference type="RefSeq" id="WP_066668480.1">
    <property type="nucleotide sequence ID" value="NZ_LYVF01000164.1"/>
</dbReference>
<comment type="cofactor">
    <cofactor evidence="9">
        <name>a divalent metal cation</name>
        <dbReference type="ChEBI" id="CHEBI:60240"/>
    </cofactor>
    <text evidence="9">Binds 1 divalent metal cation per subunit.</text>
</comment>
<evidence type="ECO:0000256" key="6">
    <source>
        <dbReference type="ARBA" id="ARBA00022723"/>
    </source>
</evidence>
<dbReference type="GO" id="GO:0000166">
    <property type="term" value="F:nucleotide binding"/>
    <property type="evidence" value="ECO:0007669"/>
    <property type="project" value="UniProtKB-KW"/>
</dbReference>
<dbReference type="InterPro" id="IPR030048">
    <property type="entry name" value="SurE"/>
</dbReference>
<dbReference type="HAMAP" id="MF_00060">
    <property type="entry name" value="SurE"/>
    <property type="match status" value="1"/>
</dbReference>
<dbReference type="Pfam" id="PF01975">
    <property type="entry name" value="SurE"/>
    <property type="match status" value="1"/>
</dbReference>
<dbReference type="EMBL" id="LYVF01000164">
    <property type="protein sequence ID" value="OAT81353.1"/>
    <property type="molecule type" value="Genomic_DNA"/>
</dbReference>
<comment type="caution">
    <text evidence="11">The sequence shown here is derived from an EMBL/GenBank/DDBJ whole genome shotgun (WGS) entry which is preliminary data.</text>
</comment>
<evidence type="ECO:0000256" key="3">
    <source>
        <dbReference type="ARBA" id="ARBA00004496"/>
    </source>
</evidence>
<dbReference type="EC" id="3.1.3.5" evidence="9"/>
<organism evidence="11 12">
    <name type="scientific">Desulfotomaculum copahuensis</name>
    <dbReference type="NCBI Taxonomy" id="1838280"/>
    <lineage>
        <taxon>Bacteria</taxon>
        <taxon>Bacillati</taxon>
        <taxon>Bacillota</taxon>
        <taxon>Clostridia</taxon>
        <taxon>Eubacteriales</taxon>
        <taxon>Desulfotomaculaceae</taxon>
        <taxon>Desulfotomaculum</taxon>
    </lineage>
</organism>
<evidence type="ECO:0000256" key="5">
    <source>
        <dbReference type="ARBA" id="ARBA00022490"/>
    </source>
</evidence>
<dbReference type="OrthoDB" id="9780815at2"/>
<evidence type="ECO:0000256" key="1">
    <source>
        <dbReference type="ARBA" id="ARBA00000815"/>
    </source>
</evidence>
<evidence type="ECO:0000259" key="10">
    <source>
        <dbReference type="Pfam" id="PF01975"/>
    </source>
</evidence>
<dbReference type="GO" id="GO:0008254">
    <property type="term" value="F:3'-nucleotidase activity"/>
    <property type="evidence" value="ECO:0007669"/>
    <property type="project" value="TreeGrafter"/>
</dbReference>
<dbReference type="NCBIfam" id="NF001490">
    <property type="entry name" value="PRK00346.1-4"/>
    <property type="match status" value="1"/>
</dbReference>
<name>A0A1B7LE30_9FIRM</name>
<dbReference type="FunFam" id="3.40.1210.10:FF:000001">
    <property type="entry name" value="5'/3'-nucleotidase SurE"/>
    <property type="match status" value="1"/>
</dbReference>
<dbReference type="GO" id="GO:0008253">
    <property type="term" value="F:5'-nucleotidase activity"/>
    <property type="evidence" value="ECO:0007669"/>
    <property type="project" value="UniProtKB-UniRule"/>
</dbReference>
<protein>
    <recommendedName>
        <fullName evidence="9">5'-nucleotidase SurE</fullName>
        <ecNumber evidence="9">3.1.3.5</ecNumber>
    </recommendedName>
    <alternativeName>
        <fullName evidence="9">Nucleoside 5'-monophosphate phosphohydrolase</fullName>
    </alternativeName>
</protein>
<dbReference type="PANTHER" id="PTHR30457">
    <property type="entry name" value="5'-NUCLEOTIDASE SURE"/>
    <property type="match status" value="1"/>
</dbReference>
<evidence type="ECO:0000256" key="9">
    <source>
        <dbReference type="HAMAP-Rule" id="MF_00060"/>
    </source>
</evidence>
<feature type="binding site" evidence="9">
    <location>
        <position position="8"/>
    </location>
    <ligand>
        <name>a divalent metal cation</name>
        <dbReference type="ChEBI" id="CHEBI:60240"/>
    </ligand>
</feature>
<feature type="domain" description="Survival protein SurE-like phosphatase/nucleotidase" evidence="10">
    <location>
        <begin position="3"/>
        <end position="184"/>
    </location>
</feature>
<comment type="similarity">
    <text evidence="4 9">Belongs to the SurE nucleotidase family.</text>
</comment>
<feature type="binding site" evidence="9">
    <location>
        <position position="96"/>
    </location>
    <ligand>
        <name>a divalent metal cation</name>
        <dbReference type="ChEBI" id="CHEBI:60240"/>
    </ligand>
</feature>
<comment type="subcellular location">
    <subcellularLocation>
        <location evidence="3 9">Cytoplasm</location>
    </subcellularLocation>
</comment>
<evidence type="ECO:0000313" key="12">
    <source>
        <dbReference type="Proteomes" id="UP000078532"/>
    </source>
</evidence>
<reference evidence="11 12" key="1">
    <citation type="submission" date="2016-04" db="EMBL/GenBank/DDBJ databases">
        <authorList>
            <person name="Evans L.H."/>
            <person name="Alamgir A."/>
            <person name="Owens N."/>
            <person name="Weber N.D."/>
            <person name="Virtaneva K."/>
            <person name="Barbian K."/>
            <person name="Babar A."/>
            <person name="Rosenke K."/>
        </authorList>
    </citation>
    <scope>NUCLEOTIDE SEQUENCE [LARGE SCALE GENOMIC DNA]</scope>
    <source>
        <strain evidence="11 12">LMa1</strain>
    </source>
</reference>
<evidence type="ECO:0000256" key="8">
    <source>
        <dbReference type="ARBA" id="ARBA00022801"/>
    </source>
</evidence>
<dbReference type="PANTHER" id="PTHR30457:SF12">
    <property type="entry name" value="5'_3'-NUCLEOTIDASE SURE"/>
    <property type="match status" value="1"/>
</dbReference>
<comment type="catalytic activity">
    <reaction evidence="1 9">
        <text>a ribonucleoside 5'-phosphate + H2O = a ribonucleoside + phosphate</text>
        <dbReference type="Rhea" id="RHEA:12484"/>
        <dbReference type="ChEBI" id="CHEBI:15377"/>
        <dbReference type="ChEBI" id="CHEBI:18254"/>
        <dbReference type="ChEBI" id="CHEBI:43474"/>
        <dbReference type="ChEBI" id="CHEBI:58043"/>
        <dbReference type="EC" id="3.1.3.5"/>
    </reaction>
</comment>
<evidence type="ECO:0000256" key="4">
    <source>
        <dbReference type="ARBA" id="ARBA00011062"/>
    </source>
</evidence>
<dbReference type="AlphaFoldDB" id="A0A1B7LE30"/>
<dbReference type="GO" id="GO:0005737">
    <property type="term" value="C:cytoplasm"/>
    <property type="evidence" value="ECO:0007669"/>
    <property type="project" value="UniProtKB-SubCell"/>
</dbReference>
<keyword evidence="5 9" id="KW-0963">Cytoplasm</keyword>
<evidence type="ECO:0000313" key="11">
    <source>
        <dbReference type="EMBL" id="OAT81353.1"/>
    </source>
</evidence>
<feature type="binding site" evidence="9">
    <location>
        <position position="9"/>
    </location>
    <ligand>
        <name>a divalent metal cation</name>
        <dbReference type="ChEBI" id="CHEBI:60240"/>
    </ligand>
</feature>
<dbReference type="InterPro" id="IPR036523">
    <property type="entry name" value="SurE-like_sf"/>
</dbReference>
<dbReference type="NCBIfam" id="TIGR00087">
    <property type="entry name" value="surE"/>
    <property type="match status" value="1"/>
</dbReference>
<evidence type="ECO:0000256" key="2">
    <source>
        <dbReference type="ARBA" id="ARBA00001946"/>
    </source>
</evidence>
<dbReference type="SUPFAM" id="SSF64167">
    <property type="entry name" value="SurE-like"/>
    <property type="match status" value="1"/>
</dbReference>
<feature type="binding site" evidence="9">
    <location>
        <position position="39"/>
    </location>
    <ligand>
        <name>a divalent metal cation</name>
        <dbReference type="ChEBI" id="CHEBI:60240"/>
    </ligand>
</feature>
<keyword evidence="12" id="KW-1185">Reference proteome</keyword>
<keyword evidence="8 9" id="KW-0378">Hydrolase</keyword>
<accession>A0A1B7LE30</accession>
<dbReference type="STRING" id="1838280.A6M21_10755"/>
<dbReference type="Gene3D" id="3.40.1210.10">
    <property type="entry name" value="Survival protein SurE-like phosphatase/nucleotidase"/>
    <property type="match status" value="1"/>
</dbReference>